<dbReference type="PANTHER" id="PTHR33202">
    <property type="entry name" value="ZINC UPTAKE REGULATION PROTEIN"/>
    <property type="match status" value="1"/>
</dbReference>
<evidence type="ECO:0000256" key="6">
    <source>
        <dbReference type="ARBA" id="ARBA00023163"/>
    </source>
</evidence>
<evidence type="ECO:0000256" key="7">
    <source>
        <dbReference type="PIRSR" id="PIRSR602481-1"/>
    </source>
</evidence>
<accession>A0A1R3XMG5</accession>
<dbReference type="CDD" id="cd07153">
    <property type="entry name" value="Fur_like"/>
    <property type="match status" value="1"/>
</dbReference>
<dbReference type="GO" id="GO:0045892">
    <property type="term" value="P:negative regulation of DNA-templated transcription"/>
    <property type="evidence" value="ECO:0007669"/>
    <property type="project" value="TreeGrafter"/>
</dbReference>
<reference evidence="10" key="1">
    <citation type="submission" date="2017-01" db="EMBL/GenBank/DDBJ databases">
        <authorList>
            <person name="Varghese N."/>
            <person name="Submissions S."/>
        </authorList>
    </citation>
    <scope>NUCLEOTIDE SEQUENCE [LARGE SCALE GENOMIC DNA]</scope>
    <source>
        <strain evidence="10">LP100</strain>
    </source>
</reference>
<organism evidence="9 10">
    <name type="scientific">Pontibacter indicus</name>
    <dbReference type="NCBI Taxonomy" id="1317125"/>
    <lineage>
        <taxon>Bacteria</taxon>
        <taxon>Pseudomonadati</taxon>
        <taxon>Bacteroidota</taxon>
        <taxon>Cytophagia</taxon>
        <taxon>Cytophagales</taxon>
        <taxon>Hymenobacteraceae</taxon>
        <taxon>Pontibacter</taxon>
    </lineage>
</organism>
<protein>
    <submittedName>
        <fullName evidence="9">Fur family transcriptional regulator, peroxide stress response regulator</fullName>
    </submittedName>
</protein>
<feature type="binding site" evidence="7">
    <location>
        <position position="111"/>
    </location>
    <ligand>
        <name>Zn(2+)</name>
        <dbReference type="ChEBI" id="CHEBI:29105"/>
    </ligand>
</feature>
<evidence type="ECO:0000256" key="1">
    <source>
        <dbReference type="ARBA" id="ARBA00007957"/>
    </source>
</evidence>
<dbReference type="SUPFAM" id="SSF46785">
    <property type="entry name" value="Winged helix' DNA-binding domain"/>
    <property type="match status" value="1"/>
</dbReference>
<comment type="cofactor">
    <cofactor evidence="8">
        <name>Mn(2+)</name>
        <dbReference type="ChEBI" id="CHEBI:29035"/>
    </cofactor>
    <cofactor evidence="8">
        <name>Fe(2+)</name>
        <dbReference type="ChEBI" id="CHEBI:29033"/>
    </cofactor>
    <text evidence="8">Binds 1 Mn(2+) or Fe(2+) ion per subunit.</text>
</comment>
<keyword evidence="6" id="KW-0804">Transcription</keyword>
<dbReference type="AlphaFoldDB" id="A0A1R3XMG5"/>
<dbReference type="Gene3D" id="1.10.10.10">
    <property type="entry name" value="Winged helix-like DNA-binding domain superfamily/Winged helix DNA-binding domain"/>
    <property type="match status" value="1"/>
</dbReference>
<evidence type="ECO:0000313" key="10">
    <source>
        <dbReference type="Proteomes" id="UP000187181"/>
    </source>
</evidence>
<keyword evidence="4" id="KW-0805">Transcription regulation</keyword>
<keyword evidence="3 7" id="KW-0862">Zinc</keyword>
<name>A0A1R3XMG5_9BACT</name>
<proteinExistence type="inferred from homology"/>
<dbReference type="GO" id="GO:0000976">
    <property type="term" value="F:transcription cis-regulatory region binding"/>
    <property type="evidence" value="ECO:0007669"/>
    <property type="project" value="TreeGrafter"/>
</dbReference>
<keyword evidence="8" id="KW-0408">Iron</keyword>
<evidence type="ECO:0000256" key="3">
    <source>
        <dbReference type="ARBA" id="ARBA00022833"/>
    </source>
</evidence>
<keyword evidence="5" id="KW-0238">DNA-binding</keyword>
<evidence type="ECO:0000313" key="9">
    <source>
        <dbReference type="EMBL" id="SIT92305.1"/>
    </source>
</evidence>
<comment type="similarity">
    <text evidence="1">Belongs to the Fur family.</text>
</comment>
<dbReference type="PANTHER" id="PTHR33202:SF7">
    <property type="entry name" value="FERRIC UPTAKE REGULATION PROTEIN"/>
    <property type="match status" value="1"/>
</dbReference>
<dbReference type="InterPro" id="IPR036388">
    <property type="entry name" value="WH-like_DNA-bd_sf"/>
</dbReference>
<evidence type="ECO:0000256" key="4">
    <source>
        <dbReference type="ARBA" id="ARBA00023015"/>
    </source>
</evidence>
<dbReference type="Proteomes" id="UP000187181">
    <property type="component" value="Unassembled WGS sequence"/>
</dbReference>
<dbReference type="InterPro" id="IPR002481">
    <property type="entry name" value="FUR"/>
</dbReference>
<dbReference type="InterPro" id="IPR036390">
    <property type="entry name" value="WH_DNA-bd_sf"/>
</dbReference>
<keyword evidence="10" id="KW-1185">Reference proteome</keyword>
<evidence type="ECO:0000256" key="2">
    <source>
        <dbReference type="ARBA" id="ARBA00022491"/>
    </source>
</evidence>
<dbReference type="Gene3D" id="3.30.1490.190">
    <property type="match status" value="1"/>
</dbReference>
<keyword evidence="2" id="KW-0678">Repressor</keyword>
<dbReference type="GO" id="GO:1900376">
    <property type="term" value="P:regulation of secondary metabolite biosynthetic process"/>
    <property type="evidence" value="ECO:0007669"/>
    <property type="project" value="TreeGrafter"/>
</dbReference>
<keyword evidence="7" id="KW-0479">Metal-binding</keyword>
<sequence>MRNYSQLRIILICSMQHLTRDEIRQSLTACGLKATHQRIVVLEAVAELHGSHPTAEDVFQRLRPANPTISLGTVYKTLDTFTETGMLRRVVSEGGSKRYDSNTMTHSHIYCSKTKEIVDFEDKELEQLLIRFFSERQVDNFEIKGFSIQVTGCKLDPDKKISITKVSK</sequence>
<dbReference type="GO" id="GO:0003700">
    <property type="term" value="F:DNA-binding transcription factor activity"/>
    <property type="evidence" value="ECO:0007669"/>
    <property type="project" value="InterPro"/>
</dbReference>
<dbReference type="EMBL" id="FTPP01000002">
    <property type="protein sequence ID" value="SIT92305.1"/>
    <property type="molecule type" value="Genomic_DNA"/>
</dbReference>
<dbReference type="Pfam" id="PF01475">
    <property type="entry name" value="FUR"/>
    <property type="match status" value="1"/>
</dbReference>
<dbReference type="GO" id="GO:0008270">
    <property type="term" value="F:zinc ion binding"/>
    <property type="evidence" value="ECO:0007669"/>
    <property type="project" value="TreeGrafter"/>
</dbReference>
<evidence type="ECO:0000256" key="5">
    <source>
        <dbReference type="ARBA" id="ARBA00023125"/>
    </source>
</evidence>
<evidence type="ECO:0000256" key="8">
    <source>
        <dbReference type="PIRSR" id="PIRSR602481-2"/>
    </source>
</evidence>
<comment type="cofactor">
    <cofactor evidence="7">
        <name>Zn(2+)</name>
        <dbReference type="ChEBI" id="CHEBI:29105"/>
    </cofactor>
    <text evidence="7">Binds 1 zinc ion per subunit.</text>
</comment>
<dbReference type="InterPro" id="IPR043135">
    <property type="entry name" value="Fur_C"/>
</dbReference>
<dbReference type="STRING" id="1317125.SAMN05444128_2798"/>
<feature type="binding site" evidence="8">
    <location>
        <position position="126"/>
    </location>
    <ligand>
        <name>Fe cation</name>
        <dbReference type="ChEBI" id="CHEBI:24875"/>
    </ligand>
</feature>
<gene>
    <name evidence="9" type="ORF">SAMN05444128_2798</name>
</gene>